<name>A0A6C0BT95_9ZZZZ</name>
<protein>
    <recommendedName>
        <fullName evidence="1">Glycosyl transferase family 25 domain-containing protein</fullName>
    </recommendedName>
</protein>
<proteinExistence type="predicted"/>
<accession>A0A6C0BT95</accession>
<evidence type="ECO:0000313" key="2">
    <source>
        <dbReference type="EMBL" id="QHS95001.1"/>
    </source>
</evidence>
<sequence length="250" mass="29118">MYLTKIYVIHYTPLKERKKFMDEQFKKQGIEATYILEKDRDVLTEKELKIFDTKRAANGKFPLNLAECSVALKHFEAYKRIVEEGIDHALILEDDVSFLVDNFEEKLTEYFYQLPDDWDMLFVGCGWNLHVPKFVLDENKDRNVFLKGNKGTGRPEMEATGWPICGGSTRCMDAYMITNNCAQKIVNIVNRYYNSSGKIARPVDIWLNQQIEFNNFNVYWGEPNLARQGSERGGPKDFKSSIKTCTDYKK</sequence>
<dbReference type="CDD" id="cd06532">
    <property type="entry name" value="Glyco_transf_25"/>
    <property type="match status" value="1"/>
</dbReference>
<organism evidence="2">
    <name type="scientific">viral metagenome</name>
    <dbReference type="NCBI Taxonomy" id="1070528"/>
    <lineage>
        <taxon>unclassified sequences</taxon>
        <taxon>metagenomes</taxon>
        <taxon>organismal metagenomes</taxon>
    </lineage>
</organism>
<dbReference type="Pfam" id="PF01755">
    <property type="entry name" value="Glyco_transf_25"/>
    <property type="match status" value="1"/>
</dbReference>
<dbReference type="InterPro" id="IPR002654">
    <property type="entry name" value="Glyco_trans_25"/>
</dbReference>
<evidence type="ECO:0000259" key="1">
    <source>
        <dbReference type="Pfam" id="PF01755"/>
    </source>
</evidence>
<reference evidence="2" key="1">
    <citation type="journal article" date="2020" name="Nature">
        <title>Giant virus diversity and host interactions through global metagenomics.</title>
        <authorList>
            <person name="Schulz F."/>
            <person name="Roux S."/>
            <person name="Paez-Espino D."/>
            <person name="Jungbluth S."/>
            <person name="Walsh D.A."/>
            <person name="Denef V.J."/>
            <person name="McMahon K.D."/>
            <person name="Konstantinidis K.T."/>
            <person name="Eloe-Fadrosh E.A."/>
            <person name="Kyrpides N.C."/>
            <person name="Woyke T."/>
        </authorList>
    </citation>
    <scope>NUCLEOTIDE SEQUENCE</scope>
    <source>
        <strain evidence="2">GVMAG-M-3300018428-16</strain>
    </source>
</reference>
<feature type="domain" description="Glycosyl transferase family 25" evidence="1">
    <location>
        <begin position="4"/>
        <end position="192"/>
    </location>
</feature>
<dbReference type="AlphaFoldDB" id="A0A6C0BT95"/>
<dbReference type="EMBL" id="MN739236">
    <property type="protein sequence ID" value="QHS95001.1"/>
    <property type="molecule type" value="Genomic_DNA"/>
</dbReference>